<reference evidence="2" key="1">
    <citation type="submission" date="2019-05" db="EMBL/GenBank/DDBJ databases">
        <title>Complete genome sequencing of Absiella argi strain JCM 30884.</title>
        <authorList>
            <person name="Sakamoto M."/>
            <person name="Murakami T."/>
            <person name="Mori H."/>
        </authorList>
    </citation>
    <scope>NUCLEOTIDE SEQUENCE [LARGE SCALE GENOMIC DNA]</scope>
    <source>
        <strain evidence="2">JCM 30884</strain>
    </source>
</reference>
<keyword evidence="2" id="KW-1185">Reference proteome</keyword>
<accession>A0A6N4TM89</accession>
<name>A0A6N4TM89_9FIRM</name>
<protein>
    <submittedName>
        <fullName evidence="1">Uncharacterized protein</fullName>
    </submittedName>
</protein>
<dbReference type="AlphaFoldDB" id="A0A6N4TM89"/>
<dbReference type="Proteomes" id="UP000464754">
    <property type="component" value="Chromosome"/>
</dbReference>
<dbReference type="EMBL" id="AP019695">
    <property type="protein sequence ID" value="BBK23671.1"/>
    <property type="molecule type" value="Genomic_DNA"/>
</dbReference>
<organism evidence="1 2">
    <name type="scientific">Amedibacterium intestinale</name>
    <dbReference type="NCBI Taxonomy" id="2583452"/>
    <lineage>
        <taxon>Bacteria</taxon>
        <taxon>Bacillati</taxon>
        <taxon>Bacillota</taxon>
        <taxon>Erysipelotrichia</taxon>
        <taxon>Erysipelotrichales</taxon>
        <taxon>Erysipelotrichaceae</taxon>
        <taxon>Amedibacterium</taxon>
    </lineage>
</organism>
<gene>
    <name evidence="1" type="ORF">Aargi30884_25740</name>
</gene>
<evidence type="ECO:0000313" key="2">
    <source>
        <dbReference type="Proteomes" id="UP000464754"/>
    </source>
</evidence>
<proteinExistence type="predicted"/>
<dbReference type="KEGG" id="aarg:Aargi30884_25740"/>
<evidence type="ECO:0000313" key="1">
    <source>
        <dbReference type="EMBL" id="BBK23671.1"/>
    </source>
</evidence>
<sequence>MKILVGSVAHTELIKNTILSIDEPSFVYEGKKGLNMVFSCPDGDEKAIVRKVKDTLKSLPELGGVFYNVSSY</sequence>
<dbReference type="RefSeq" id="WP_115715747.1">
    <property type="nucleotide sequence ID" value="NZ_AP019695.1"/>
</dbReference>